<evidence type="ECO:0000259" key="9">
    <source>
        <dbReference type="PROSITE" id="PS50405"/>
    </source>
</evidence>
<dbReference type="Proteomes" id="UP000504621">
    <property type="component" value="Unplaced"/>
</dbReference>
<feature type="domain" description="GST N-terminal" evidence="8">
    <location>
        <begin position="5"/>
        <end position="84"/>
    </location>
</feature>
<reference evidence="11" key="1">
    <citation type="submission" date="2025-08" db="UniProtKB">
        <authorList>
            <consortium name="RefSeq"/>
        </authorList>
    </citation>
    <scope>IDENTIFICATION</scope>
    <source>
        <tissue evidence="11">Leaf</tissue>
    </source>
</reference>
<dbReference type="PANTHER" id="PTHR11260">
    <property type="entry name" value="GLUTATHIONE S-TRANSFERASE, GST, SUPERFAMILY, GST DOMAIN CONTAINING"/>
    <property type="match status" value="1"/>
</dbReference>
<dbReference type="GO" id="GO:0006749">
    <property type="term" value="P:glutathione metabolic process"/>
    <property type="evidence" value="ECO:0007669"/>
    <property type="project" value="InterPro"/>
</dbReference>
<dbReference type="SFLD" id="SFLDG01152">
    <property type="entry name" value="Main.3:_Omega-_and_Tau-like"/>
    <property type="match status" value="1"/>
</dbReference>
<dbReference type="CDD" id="cd03058">
    <property type="entry name" value="GST_N_Tau"/>
    <property type="match status" value="1"/>
</dbReference>
<evidence type="ECO:0000313" key="11">
    <source>
        <dbReference type="RefSeq" id="XP_021287144.1"/>
    </source>
</evidence>
<keyword evidence="10" id="KW-1185">Reference proteome</keyword>
<dbReference type="Gene3D" id="3.40.30.10">
    <property type="entry name" value="Glutaredoxin"/>
    <property type="match status" value="1"/>
</dbReference>
<dbReference type="SUPFAM" id="SSF52833">
    <property type="entry name" value="Thioredoxin-like"/>
    <property type="match status" value="1"/>
</dbReference>
<dbReference type="GO" id="GO:0005829">
    <property type="term" value="C:cytosol"/>
    <property type="evidence" value="ECO:0007669"/>
    <property type="project" value="UniProtKB-SubCell"/>
</dbReference>
<dbReference type="InterPro" id="IPR036249">
    <property type="entry name" value="Thioredoxin-like_sf"/>
</dbReference>
<evidence type="ECO:0000256" key="2">
    <source>
        <dbReference type="ARBA" id="ARBA00022490"/>
    </source>
</evidence>
<dbReference type="GO" id="GO:0009407">
    <property type="term" value="P:toxin catabolic process"/>
    <property type="evidence" value="ECO:0007669"/>
    <property type="project" value="UniProtKB-ARBA"/>
</dbReference>
<dbReference type="PROSITE" id="PS50405">
    <property type="entry name" value="GST_CTER"/>
    <property type="match status" value="1"/>
</dbReference>
<protein>
    <recommendedName>
        <fullName evidence="7">Glutathione S-transferase</fullName>
        <ecNumber evidence="7">2.5.1.18</ecNumber>
    </recommendedName>
</protein>
<dbReference type="CDD" id="cd03185">
    <property type="entry name" value="GST_C_Tau"/>
    <property type="match status" value="1"/>
</dbReference>
<dbReference type="FunFam" id="3.40.30.10:FF:000014">
    <property type="entry name" value="Tau class glutathione S-transferase"/>
    <property type="match status" value="1"/>
</dbReference>
<dbReference type="InterPro" id="IPR036282">
    <property type="entry name" value="Glutathione-S-Trfase_C_sf"/>
</dbReference>
<gene>
    <name evidence="11" type="primary">LOC110418679</name>
</gene>
<keyword evidence="4 7" id="KW-0808">Transferase</keyword>
<dbReference type="SFLD" id="SFLDG00358">
    <property type="entry name" value="Main_(cytGST)"/>
    <property type="match status" value="1"/>
</dbReference>
<dbReference type="PANTHER" id="PTHR11260:SF753">
    <property type="entry name" value="GLUTATHIONE TRANSFERASE"/>
    <property type="match status" value="1"/>
</dbReference>
<evidence type="ECO:0000256" key="1">
    <source>
        <dbReference type="ARBA" id="ARBA00004514"/>
    </source>
</evidence>
<dbReference type="InterPro" id="IPR045073">
    <property type="entry name" value="Omega/Tau-like"/>
</dbReference>
<dbReference type="InterPro" id="IPR010987">
    <property type="entry name" value="Glutathione-S-Trfase_C-like"/>
</dbReference>
<comment type="function">
    <text evidence="7">Is involved in the conjugation of reduced glutathione to a wide number of exogenous and endogenous hydrophobic electrophiles.</text>
</comment>
<organism evidence="10 11">
    <name type="scientific">Herrania umbratica</name>
    <dbReference type="NCBI Taxonomy" id="108875"/>
    <lineage>
        <taxon>Eukaryota</taxon>
        <taxon>Viridiplantae</taxon>
        <taxon>Streptophyta</taxon>
        <taxon>Embryophyta</taxon>
        <taxon>Tracheophyta</taxon>
        <taxon>Spermatophyta</taxon>
        <taxon>Magnoliopsida</taxon>
        <taxon>eudicotyledons</taxon>
        <taxon>Gunneridae</taxon>
        <taxon>Pentapetalae</taxon>
        <taxon>rosids</taxon>
        <taxon>malvids</taxon>
        <taxon>Malvales</taxon>
        <taxon>Malvaceae</taxon>
        <taxon>Byttnerioideae</taxon>
        <taxon>Herrania</taxon>
    </lineage>
</organism>
<accession>A0A6J1AKQ0</accession>
<evidence type="ECO:0000313" key="10">
    <source>
        <dbReference type="Proteomes" id="UP000504621"/>
    </source>
</evidence>
<name>A0A6J1AKQ0_9ROSI</name>
<dbReference type="GO" id="GO:0004364">
    <property type="term" value="F:glutathione transferase activity"/>
    <property type="evidence" value="ECO:0007669"/>
    <property type="project" value="UniProtKB-UniRule"/>
</dbReference>
<evidence type="ECO:0000256" key="7">
    <source>
        <dbReference type="RuleBase" id="RU369102"/>
    </source>
</evidence>
<evidence type="ECO:0000256" key="6">
    <source>
        <dbReference type="ARBA" id="ARBA00047960"/>
    </source>
</evidence>
<dbReference type="OrthoDB" id="4951845at2759"/>
<dbReference type="EC" id="2.5.1.18" evidence="7"/>
<dbReference type="Gene3D" id="1.20.1050.10">
    <property type="match status" value="1"/>
</dbReference>
<keyword evidence="3" id="KW-0216">Detoxification</keyword>
<evidence type="ECO:0000256" key="3">
    <source>
        <dbReference type="ARBA" id="ARBA00022575"/>
    </source>
</evidence>
<dbReference type="RefSeq" id="XP_021287144.1">
    <property type="nucleotide sequence ID" value="XM_021431469.1"/>
</dbReference>
<evidence type="ECO:0000256" key="4">
    <source>
        <dbReference type="ARBA" id="ARBA00022679"/>
    </source>
</evidence>
<dbReference type="InterPro" id="IPR045074">
    <property type="entry name" value="GST_C_Tau"/>
</dbReference>
<proteinExistence type="inferred from homology"/>
<dbReference type="Pfam" id="PF02798">
    <property type="entry name" value="GST_N"/>
    <property type="match status" value="1"/>
</dbReference>
<evidence type="ECO:0000256" key="5">
    <source>
        <dbReference type="ARBA" id="ARBA00025743"/>
    </source>
</evidence>
<dbReference type="SUPFAM" id="SSF47616">
    <property type="entry name" value="GST C-terminal domain-like"/>
    <property type="match status" value="1"/>
</dbReference>
<dbReference type="InterPro" id="IPR004045">
    <property type="entry name" value="Glutathione_S-Trfase_N"/>
</dbReference>
<dbReference type="GeneID" id="110418679"/>
<dbReference type="FunFam" id="1.20.1050.10:FF:000016">
    <property type="entry name" value="Glutathione S-transferase U9"/>
    <property type="match status" value="1"/>
</dbReference>
<comment type="subcellular location">
    <subcellularLocation>
        <location evidence="1 7">Cytoplasm</location>
        <location evidence="1 7">Cytosol</location>
    </subcellularLocation>
</comment>
<feature type="domain" description="GST C-terminal" evidence="9">
    <location>
        <begin position="90"/>
        <end position="229"/>
    </location>
</feature>
<dbReference type="AlphaFoldDB" id="A0A6J1AKQ0"/>
<keyword evidence="2 7" id="KW-0963">Cytoplasm</keyword>
<comment type="catalytic activity">
    <reaction evidence="6 7">
        <text>RX + glutathione = an S-substituted glutathione + a halide anion + H(+)</text>
        <dbReference type="Rhea" id="RHEA:16437"/>
        <dbReference type="ChEBI" id="CHEBI:15378"/>
        <dbReference type="ChEBI" id="CHEBI:16042"/>
        <dbReference type="ChEBI" id="CHEBI:17792"/>
        <dbReference type="ChEBI" id="CHEBI:57925"/>
        <dbReference type="ChEBI" id="CHEBI:90779"/>
        <dbReference type="EC" id="2.5.1.18"/>
    </reaction>
</comment>
<dbReference type="InterPro" id="IPR040079">
    <property type="entry name" value="Glutathione_S-Trfase"/>
</dbReference>
<evidence type="ECO:0000259" key="8">
    <source>
        <dbReference type="PROSITE" id="PS50404"/>
    </source>
</evidence>
<dbReference type="SFLD" id="SFLDS00019">
    <property type="entry name" value="Glutathione_Transferase_(cytos"/>
    <property type="match status" value="1"/>
</dbReference>
<comment type="similarity">
    <text evidence="5">Belongs to the GST superfamily. Tau family.</text>
</comment>
<dbReference type="PROSITE" id="PS50404">
    <property type="entry name" value="GST_NTER"/>
    <property type="match status" value="1"/>
</dbReference>
<sequence>MEEVNIVKLHGIRANPYSKRVELALRIKGVPYEFIEEDLRNKSQLLLKLNPVYKKIPVLVHNKKPVVDSLIILEYIDETWKNTPQLLPEDPLERAKVRFWTSFIQQQLFEAMTRVVTCDGEIQAKAIDEVREKMKVLEEGMKEVFPGSGSPWVDCDNLGLLDVMICSTFSPYKAYEEAFGVKILDPERNPLVFCWVKALNELPLVKELYPPHDKLVAMLKVVRENALKVSSST</sequence>